<dbReference type="Proteomes" id="UP000198718">
    <property type="component" value="Unassembled WGS sequence"/>
</dbReference>
<dbReference type="CDD" id="cd01300">
    <property type="entry name" value="YtcJ_like"/>
    <property type="match status" value="1"/>
</dbReference>
<name>A0A1G8ZCH4_9FIRM</name>
<keyword evidence="3" id="KW-1185">Reference proteome</keyword>
<evidence type="ECO:0000313" key="2">
    <source>
        <dbReference type="EMBL" id="SDK12802.1"/>
    </source>
</evidence>
<dbReference type="InterPro" id="IPR011059">
    <property type="entry name" value="Metal-dep_hydrolase_composite"/>
</dbReference>
<dbReference type="Gene3D" id="2.30.40.10">
    <property type="entry name" value="Urease, subunit C, domain 1"/>
    <property type="match status" value="1"/>
</dbReference>
<dbReference type="Pfam" id="PF07969">
    <property type="entry name" value="Amidohydro_3"/>
    <property type="match status" value="1"/>
</dbReference>
<dbReference type="InterPro" id="IPR032466">
    <property type="entry name" value="Metal_Hydrolase"/>
</dbReference>
<dbReference type="Gene3D" id="3.10.310.70">
    <property type="match status" value="1"/>
</dbReference>
<dbReference type="SUPFAM" id="SSF51338">
    <property type="entry name" value="Composite domain of metallo-dependent hydrolases"/>
    <property type="match status" value="1"/>
</dbReference>
<proteinExistence type="predicted"/>
<feature type="domain" description="Amidohydrolase 3" evidence="1">
    <location>
        <begin position="50"/>
        <end position="537"/>
    </location>
</feature>
<dbReference type="AlphaFoldDB" id="A0A1G8ZCH4"/>
<dbReference type="PANTHER" id="PTHR22642:SF2">
    <property type="entry name" value="PROTEIN LONG AFTER FAR-RED 3"/>
    <property type="match status" value="1"/>
</dbReference>
<accession>A0A1G8ZCH4</accession>
<organism evidence="2 3">
    <name type="scientific">Natronincola ferrireducens</name>
    <dbReference type="NCBI Taxonomy" id="393762"/>
    <lineage>
        <taxon>Bacteria</taxon>
        <taxon>Bacillati</taxon>
        <taxon>Bacillota</taxon>
        <taxon>Clostridia</taxon>
        <taxon>Peptostreptococcales</taxon>
        <taxon>Natronincolaceae</taxon>
        <taxon>Natronincola</taxon>
    </lineage>
</organism>
<dbReference type="InterPro" id="IPR013108">
    <property type="entry name" value="Amidohydro_3"/>
</dbReference>
<dbReference type="PANTHER" id="PTHR22642">
    <property type="entry name" value="IMIDAZOLONEPROPIONASE"/>
    <property type="match status" value="1"/>
</dbReference>
<dbReference type="RefSeq" id="WP_090550606.1">
    <property type="nucleotide sequence ID" value="NZ_FNFP01000001.1"/>
</dbReference>
<evidence type="ECO:0000259" key="1">
    <source>
        <dbReference type="Pfam" id="PF07969"/>
    </source>
</evidence>
<dbReference type="EMBL" id="FNFP01000001">
    <property type="protein sequence ID" value="SDK12802.1"/>
    <property type="molecule type" value="Genomic_DNA"/>
</dbReference>
<dbReference type="Gene3D" id="3.20.20.140">
    <property type="entry name" value="Metal-dependent hydrolases"/>
    <property type="match status" value="1"/>
</dbReference>
<dbReference type="OrthoDB" id="9767366at2"/>
<dbReference type="SUPFAM" id="SSF51556">
    <property type="entry name" value="Metallo-dependent hydrolases"/>
    <property type="match status" value="1"/>
</dbReference>
<dbReference type="InterPro" id="IPR033932">
    <property type="entry name" value="YtcJ-like"/>
</dbReference>
<gene>
    <name evidence="2" type="ORF">SAMN05660472_00814</name>
</gene>
<protein>
    <recommendedName>
        <fullName evidence="1">Amidohydrolase 3 domain-containing protein</fullName>
    </recommendedName>
</protein>
<dbReference type="STRING" id="393762.SAMN05660472_00814"/>
<sequence length="539" mass="60367">MKANLILKGNAIFDSITPNPFKGFVAVKNNKIIGIGSPQDMENFVDADTKIINAGDKLIMSSFYDSHTHLILAGMYKTYVNLGKATSEEEAAKMLKDFVDVNPNLMTEWILGFNWYHVFWNNKQLPTKYTLDKYFPDKPVFLLNAEAHGAWVNSKALEVAGINANTPDPLYGEIGRLENGEPSGFLYETALGLVGVLALASSMEKDKRYVKAYTKNAIEFGITSVNDMQPYFGLNMGDYEAYRELEDNGELHVRIHSAADLLGDLQKTAELRRKHNTDKRKITLLKQFMDGVPTTHTALMLNDYADSPGNKGLPLSDLDAIAKAVEEAHKLEFSIRLHCCGDGAARMALDFYESAIKKFGQNKARHGIEHFELVHPDDIQRVRGLGIIPSVQPEHLAITQTFDANPYRMTLGEARAEKTWPLKNLYDAAGVLALGSDCPVVDNDPFIEIYRAVTRLHNDGEPKGGWNPKEKLTMYEVLRSYTYGSAYGTSRENELGTLEIGKFADIMVLDKNLFNIEVSEIRDTKVDMTIMDGQIVFER</sequence>
<evidence type="ECO:0000313" key="3">
    <source>
        <dbReference type="Proteomes" id="UP000198718"/>
    </source>
</evidence>
<dbReference type="GO" id="GO:0016810">
    <property type="term" value="F:hydrolase activity, acting on carbon-nitrogen (but not peptide) bonds"/>
    <property type="evidence" value="ECO:0007669"/>
    <property type="project" value="InterPro"/>
</dbReference>
<reference evidence="2 3" key="1">
    <citation type="submission" date="2016-10" db="EMBL/GenBank/DDBJ databases">
        <authorList>
            <person name="de Groot N.N."/>
        </authorList>
    </citation>
    <scope>NUCLEOTIDE SEQUENCE [LARGE SCALE GENOMIC DNA]</scope>
    <source>
        <strain evidence="2 3">DSM 18346</strain>
    </source>
</reference>